<dbReference type="Proteomes" id="UP000002892">
    <property type="component" value="Chromosome"/>
</dbReference>
<accession>I4D3Y6</accession>
<dbReference type="OrthoDB" id="9784844at2"/>
<dbReference type="HOGENOM" id="CLU_045673_0_1_9"/>
<dbReference type="AlphaFoldDB" id="I4D3Y6"/>
<feature type="transmembrane region" description="Helical" evidence="1">
    <location>
        <begin position="126"/>
        <end position="152"/>
    </location>
</feature>
<feature type="transmembrane region" description="Helical" evidence="1">
    <location>
        <begin position="20"/>
        <end position="37"/>
    </location>
</feature>
<dbReference type="InterPro" id="IPR010380">
    <property type="entry name" value="DUF975"/>
</dbReference>
<feature type="transmembrane region" description="Helical" evidence="1">
    <location>
        <begin position="187"/>
        <end position="212"/>
    </location>
</feature>
<keyword evidence="1" id="KW-0472">Membrane</keyword>
<dbReference type="EMBL" id="CP003639">
    <property type="protein sequence ID" value="AFM40510.1"/>
    <property type="molecule type" value="Genomic_DNA"/>
</dbReference>
<reference evidence="2 3" key="1">
    <citation type="journal article" date="2012" name="J. Bacteriol.">
        <title>Complete genome sequences of Desulfosporosinus orientis DSM765T, Desulfosporosinus youngiae DSM17734T, Desulfosporosinus meridiei DSM13257T, and Desulfosporosinus acidiphilus DSM22704T.</title>
        <authorList>
            <person name="Pester M."/>
            <person name="Brambilla E."/>
            <person name="Alazard D."/>
            <person name="Rattei T."/>
            <person name="Weinmaier T."/>
            <person name="Han J."/>
            <person name="Lucas S."/>
            <person name="Lapidus A."/>
            <person name="Cheng J.F."/>
            <person name="Goodwin L."/>
            <person name="Pitluck S."/>
            <person name="Peters L."/>
            <person name="Ovchinnikova G."/>
            <person name="Teshima H."/>
            <person name="Detter J.C."/>
            <person name="Han C.S."/>
            <person name="Tapia R."/>
            <person name="Land M.L."/>
            <person name="Hauser L."/>
            <person name="Kyrpides N.C."/>
            <person name="Ivanova N.N."/>
            <person name="Pagani I."/>
            <person name="Huntmann M."/>
            <person name="Wei C.L."/>
            <person name="Davenport K.W."/>
            <person name="Daligault H."/>
            <person name="Chain P.S."/>
            <person name="Chen A."/>
            <person name="Mavromatis K."/>
            <person name="Markowitz V."/>
            <person name="Szeto E."/>
            <person name="Mikhailova N."/>
            <person name="Pati A."/>
            <person name="Wagner M."/>
            <person name="Woyke T."/>
            <person name="Ollivier B."/>
            <person name="Klenk H.P."/>
            <person name="Spring S."/>
            <person name="Loy A."/>
        </authorList>
    </citation>
    <scope>NUCLEOTIDE SEQUENCE [LARGE SCALE GENOMIC DNA]</scope>
    <source>
        <strain evidence="3">DSM 22704 / JCM 16185 / SJ4</strain>
    </source>
</reference>
<feature type="transmembrane region" description="Helical" evidence="1">
    <location>
        <begin position="84"/>
        <end position="105"/>
    </location>
</feature>
<sequence>MPQESKDLKCKAKEQLKGYWLQAIIVCFFTWLLTIAFRENGPVYAVRNIFLYGRALNVPPVNPFSSISSFIKYILIGEIGWGDLISFILMGPLTLGASGFFLKLIRNEDPGIKDLGDGFKSFLKSFILNLLITIFTTLWSLLLIIPGIIAGFRYSMAYYIMMDNPHLSALEALKQSKAMMVGYKFDLFILELSFLGWLLLVAVTFGLALLWVNPYYEAAKVNFYQELKANSTIV</sequence>
<dbReference type="PANTHER" id="PTHR40076:SF1">
    <property type="entry name" value="MEMBRANE PROTEIN"/>
    <property type="match status" value="1"/>
</dbReference>
<organism evidence="2 3">
    <name type="scientific">Desulfosporosinus acidiphilus (strain DSM 22704 / JCM 16185 / SJ4)</name>
    <dbReference type="NCBI Taxonomy" id="646529"/>
    <lineage>
        <taxon>Bacteria</taxon>
        <taxon>Bacillati</taxon>
        <taxon>Bacillota</taxon>
        <taxon>Clostridia</taxon>
        <taxon>Eubacteriales</taxon>
        <taxon>Desulfitobacteriaceae</taxon>
        <taxon>Desulfosporosinus</taxon>
    </lineage>
</organism>
<keyword evidence="1" id="KW-0812">Transmembrane</keyword>
<keyword evidence="3" id="KW-1185">Reference proteome</keyword>
<dbReference type="KEGG" id="dai:Desaci_1496"/>
<keyword evidence="1" id="KW-1133">Transmembrane helix</keyword>
<dbReference type="PANTHER" id="PTHR40076">
    <property type="entry name" value="MEMBRANE PROTEIN-RELATED"/>
    <property type="match status" value="1"/>
</dbReference>
<proteinExistence type="predicted"/>
<name>I4D3Y6_DESAJ</name>
<evidence type="ECO:0000313" key="3">
    <source>
        <dbReference type="Proteomes" id="UP000002892"/>
    </source>
</evidence>
<dbReference type="STRING" id="646529.Desaci_1496"/>
<dbReference type="eggNOG" id="COG5523">
    <property type="taxonomic scope" value="Bacteria"/>
</dbReference>
<dbReference type="RefSeq" id="WP_014826517.1">
    <property type="nucleotide sequence ID" value="NC_018068.1"/>
</dbReference>
<evidence type="ECO:0000313" key="2">
    <source>
        <dbReference type="EMBL" id="AFM40510.1"/>
    </source>
</evidence>
<protein>
    <submittedName>
        <fullName evidence="2">Putative integral membrane protein</fullName>
    </submittedName>
</protein>
<dbReference type="Pfam" id="PF06161">
    <property type="entry name" value="DUF975"/>
    <property type="match status" value="1"/>
</dbReference>
<evidence type="ECO:0000256" key="1">
    <source>
        <dbReference type="SAM" id="Phobius"/>
    </source>
</evidence>
<gene>
    <name evidence="2" type="ordered locus">Desaci_1496</name>
</gene>